<evidence type="ECO:0000256" key="1">
    <source>
        <dbReference type="SAM" id="Phobius"/>
    </source>
</evidence>
<organism evidence="2 3">
    <name type="scientific">Devosia insulae DS-56</name>
    <dbReference type="NCBI Taxonomy" id="1116389"/>
    <lineage>
        <taxon>Bacteria</taxon>
        <taxon>Pseudomonadati</taxon>
        <taxon>Pseudomonadota</taxon>
        <taxon>Alphaproteobacteria</taxon>
        <taxon>Hyphomicrobiales</taxon>
        <taxon>Devosiaceae</taxon>
        <taxon>Devosia</taxon>
    </lineage>
</organism>
<feature type="transmembrane region" description="Helical" evidence="1">
    <location>
        <begin position="7"/>
        <end position="29"/>
    </location>
</feature>
<reference evidence="2 3" key="1">
    <citation type="journal article" date="2015" name="Genome Announc.">
        <title>Genome Assemblies of Three Soil-Associated Devosia species: D. insulae, D. limi, and D. soli.</title>
        <authorList>
            <person name="Hassan Y.I."/>
            <person name="Lepp D."/>
            <person name="Zhou T."/>
        </authorList>
    </citation>
    <scope>NUCLEOTIDE SEQUENCE [LARGE SCALE GENOMIC DNA]</scope>
    <source>
        <strain evidence="2 3">DS-56</strain>
    </source>
</reference>
<name>A0A1E5XSC5_9HYPH</name>
<keyword evidence="1" id="KW-0472">Membrane</keyword>
<sequence length="272" mass="29701">MQRLGRIAIGAGIVAVLAYAMVLGAMYFFQRDFQYDRSGRLFGLSETKLTAAELVSIPTADGSSLTGWYQPPAAGKPLIVYFRGNAQSFSREHERFAAFVADGYGFLAFDYRGFPGSPGEVSEANILADGLAAYDWAADKGFPIVLWGRSLGSGPATYVASLREADALLLETPFDSAVSVAADRYWFLPVGLLMADQFPVDQWIKDVTEPVYVAHGTADRTIGVNHGERVYALAPNPDELWIEPGAGHSDMWARGLWERAKGFFQRAEAGVR</sequence>
<comment type="caution">
    <text evidence="2">The sequence shown here is derived from an EMBL/GenBank/DDBJ whole genome shotgun (WGS) entry which is preliminary data.</text>
</comment>
<dbReference type="RefSeq" id="WP_069909390.1">
    <property type="nucleotide sequence ID" value="NZ_LAJE02000158.1"/>
</dbReference>
<dbReference type="PANTHER" id="PTHR12277">
    <property type="entry name" value="ALPHA/BETA HYDROLASE DOMAIN-CONTAINING PROTEIN"/>
    <property type="match status" value="1"/>
</dbReference>
<dbReference type="InterPro" id="IPR029058">
    <property type="entry name" value="AB_hydrolase_fold"/>
</dbReference>
<dbReference type="EMBL" id="LAJE02000158">
    <property type="protein sequence ID" value="OEO31465.1"/>
    <property type="molecule type" value="Genomic_DNA"/>
</dbReference>
<accession>A0A1E5XSC5</accession>
<dbReference type="Gene3D" id="3.40.50.1820">
    <property type="entry name" value="alpha/beta hydrolase"/>
    <property type="match status" value="1"/>
</dbReference>
<keyword evidence="1" id="KW-1133">Transmembrane helix</keyword>
<dbReference type="PANTHER" id="PTHR12277:SF81">
    <property type="entry name" value="PROTEIN ABHD13"/>
    <property type="match status" value="1"/>
</dbReference>
<protein>
    <recommendedName>
        <fullName evidence="4">Serine aminopeptidase S33 domain-containing protein</fullName>
    </recommendedName>
</protein>
<evidence type="ECO:0000313" key="2">
    <source>
        <dbReference type="EMBL" id="OEO31465.1"/>
    </source>
</evidence>
<dbReference type="Proteomes" id="UP000095463">
    <property type="component" value="Unassembled WGS sequence"/>
</dbReference>
<keyword evidence="1" id="KW-0812">Transmembrane</keyword>
<proteinExistence type="predicted"/>
<gene>
    <name evidence="2" type="ORF">VW23_016315</name>
</gene>
<dbReference type="AlphaFoldDB" id="A0A1E5XSC5"/>
<dbReference type="OrthoDB" id="9798884at2"/>
<evidence type="ECO:0000313" key="3">
    <source>
        <dbReference type="Proteomes" id="UP000095463"/>
    </source>
</evidence>
<dbReference type="SUPFAM" id="SSF53474">
    <property type="entry name" value="alpha/beta-Hydrolases"/>
    <property type="match status" value="1"/>
</dbReference>
<evidence type="ECO:0008006" key="4">
    <source>
        <dbReference type="Google" id="ProtNLM"/>
    </source>
</evidence>
<keyword evidence="3" id="KW-1185">Reference proteome</keyword>